<evidence type="ECO:0000256" key="3">
    <source>
        <dbReference type="SAM" id="SignalP"/>
    </source>
</evidence>
<dbReference type="RefSeq" id="XP_009225429.1">
    <property type="nucleotide sequence ID" value="XM_009227165.1"/>
</dbReference>
<dbReference type="GO" id="GO:0003723">
    <property type="term" value="F:RNA binding"/>
    <property type="evidence" value="ECO:0007669"/>
    <property type="project" value="InterPro"/>
</dbReference>
<organism evidence="4">
    <name type="scientific">Gaeumannomyces tritici (strain R3-111a-1)</name>
    <name type="common">Wheat and barley take-all root rot fungus</name>
    <name type="synonym">Gaeumannomyces graminis var. tritici</name>
    <dbReference type="NCBI Taxonomy" id="644352"/>
    <lineage>
        <taxon>Eukaryota</taxon>
        <taxon>Fungi</taxon>
        <taxon>Dikarya</taxon>
        <taxon>Ascomycota</taxon>
        <taxon>Pezizomycotina</taxon>
        <taxon>Sordariomycetes</taxon>
        <taxon>Sordariomycetidae</taxon>
        <taxon>Magnaporthales</taxon>
        <taxon>Magnaporthaceae</taxon>
        <taxon>Gaeumannomyces</taxon>
    </lineage>
</organism>
<dbReference type="AlphaFoldDB" id="J3P724"/>
<dbReference type="InterPro" id="IPR016191">
    <property type="entry name" value="Ribonuclease/ribotoxin"/>
</dbReference>
<evidence type="ECO:0000313" key="4">
    <source>
        <dbReference type="EMBL" id="EJT72455.1"/>
    </source>
</evidence>
<reference evidence="6" key="1">
    <citation type="submission" date="2010-07" db="EMBL/GenBank/DDBJ databases">
        <title>The genome sequence of Gaeumannomyces graminis var. tritici strain R3-111a-1.</title>
        <authorList>
            <consortium name="The Broad Institute Genome Sequencing Platform"/>
            <person name="Ma L.-J."/>
            <person name="Dead R."/>
            <person name="Young S."/>
            <person name="Zeng Q."/>
            <person name="Koehrsen M."/>
            <person name="Alvarado L."/>
            <person name="Berlin A."/>
            <person name="Chapman S.B."/>
            <person name="Chen Z."/>
            <person name="Freedman E."/>
            <person name="Gellesch M."/>
            <person name="Goldberg J."/>
            <person name="Griggs A."/>
            <person name="Gujja S."/>
            <person name="Heilman E.R."/>
            <person name="Heiman D."/>
            <person name="Hepburn T."/>
            <person name="Howarth C."/>
            <person name="Jen D."/>
            <person name="Larson L."/>
            <person name="Mehta T."/>
            <person name="Neiman D."/>
            <person name="Pearson M."/>
            <person name="Roberts A."/>
            <person name="Saif S."/>
            <person name="Shea T."/>
            <person name="Shenoy N."/>
            <person name="Sisk P."/>
            <person name="Stolte C."/>
            <person name="Sykes S."/>
            <person name="Walk T."/>
            <person name="White J."/>
            <person name="Yandava C."/>
            <person name="Haas B."/>
            <person name="Nusbaum C."/>
            <person name="Birren B."/>
        </authorList>
    </citation>
    <scope>NUCLEOTIDE SEQUENCE [LARGE SCALE GENOMIC DNA]</scope>
    <source>
        <strain evidence="6">R3-111a-1</strain>
    </source>
</reference>
<dbReference type="SUPFAM" id="SSF53933">
    <property type="entry name" value="Microbial ribonucleases"/>
    <property type="match status" value="1"/>
</dbReference>
<reference evidence="4" key="3">
    <citation type="submission" date="2010-09" db="EMBL/GenBank/DDBJ databases">
        <title>Annotation of Gaeumannomyces graminis var. tritici R3-111a-1.</title>
        <authorList>
            <consortium name="The Broad Institute Genome Sequencing Platform"/>
            <person name="Ma L.-J."/>
            <person name="Dead R."/>
            <person name="Young S.K."/>
            <person name="Zeng Q."/>
            <person name="Gargeya S."/>
            <person name="Fitzgerald M."/>
            <person name="Haas B."/>
            <person name="Abouelleil A."/>
            <person name="Alvarado L."/>
            <person name="Arachchi H.M."/>
            <person name="Berlin A."/>
            <person name="Brown A."/>
            <person name="Chapman S.B."/>
            <person name="Chen Z."/>
            <person name="Dunbar C."/>
            <person name="Freedman E."/>
            <person name="Gearin G."/>
            <person name="Gellesch M."/>
            <person name="Goldberg J."/>
            <person name="Griggs A."/>
            <person name="Gujja S."/>
            <person name="Heiman D."/>
            <person name="Howarth C."/>
            <person name="Larson L."/>
            <person name="Lui A."/>
            <person name="MacDonald P.J.P."/>
            <person name="Mehta T."/>
            <person name="Montmayeur A."/>
            <person name="Murphy C."/>
            <person name="Neiman D."/>
            <person name="Pearson M."/>
            <person name="Priest M."/>
            <person name="Roberts A."/>
            <person name="Saif S."/>
            <person name="Shea T."/>
            <person name="Shenoy N."/>
            <person name="Sisk P."/>
            <person name="Stolte C."/>
            <person name="Sykes S."/>
            <person name="Yandava C."/>
            <person name="Wortman J."/>
            <person name="Nusbaum C."/>
            <person name="Birren B."/>
        </authorList>
    </citation>
    <scope>NUCLEOTIDE SEQUENCE</scope>
    <source>
        <strain evidence="4">R3-111a-1</strain>
    </source>
</reference>
<keyword evidence="3" id="KW-0732">Signal</keyword>
<evidence type="ECO:0000313" key="5">
    <source>
        <dbReference type="EnsemblFungi" id="EJT72455"/>
    </source>
</evidence>
<gene>
    <name evidence="5" type="primary">20349779</name>
    <name evidence="4" type="ORF">GGTG_09321</name>
</gene>
<dbReference type="Pfam" id="PF00545">
    <property type="entry name" value="Ribonuclease"/>
    <property type="match status" value="1"/>
</dbReference>
<proteinExistence type="predicted"/>
<dbReference type="EnsemblFungi" id="EJT72455">
    <property type="protein sequence ID" value="EJT72455"/>
    <property type="gene ID" value="GGTG_09321"/>
</dbReference>
<dbReference type="GeneID" id="20349779"/>
<dbReference type="EMBL" id="GL385399">
    <property type="protein sequence ID" value="EJT72455.1"/>
    <property type="molecule type" value="Genomic_DNA"/>
</dbReference>
<reference evidence="5" key="4">
    <citation type="journal article" date="2015" name="G3 (Bethesda)">
        <title>Genome sequences of three phytopathogenic species of the Magnaporthaceae family of fungi.</title>
        <authorList>
            <person name="Okagaki L.H."/>
            <person name="Nunes C.C."/>
            <person name="Sailsbery J."/>
            <person name="Clay B."/>
            <person name="Brown D."/>
            <person name="John T."/>
            <person name="Oh Y."/>
            <person name="Young N."/>
            <person name="Fitzgerald M."/>
            <person name="Haas B.J."/>
            <person name="Zeng Q."/>
            <person name="Young S."/>
            <person name="Adiconis X."/>
            <person name="Fan L."/>
            <person name="Levin J.Z."/>
            <person name="Mitchell T.K."/>
            <person name="Okubara P.A."/>
            <person name="Farman M.L."/>
            <person name="Kohn L.M."/>
            <person name="Birren B."/>
            <person name="Ma L.-J."/>
            <person name="Dean R.A."/>
        </authorList>
    </citation>
    <scope>NUCLEOTIDE SEQUENCE</scope>
    <source>
        <strain evidence="5">R3-111a-1</strain>
    </source>
</reference>
<dbReference type="VEuPathDB" id="FungiDB:GGTG_09321"/>
<dbReference type="Gene3D" id="3.10.450.30">
    <property type="entry name" value="Microbial ribonucleases"/>
    <property type="match status" value="1"/>
</dbReference>
<evidence type="ECO:0000256" key="2">
    <source>
        <dbReference type="ARBA" id="ARBA00022801"/>
    </source>
</evidence>
<keyword evidence="6" id="KW-1185">Reference proteome</keyword>
<protein>
    <submittedName>
        <fullName evidence="4 5">Uncharacterized protein</fullName>
    </submittedName>
</protein>
<keyword evidence="2" id="KW-0378">Hydrolase</keyword>
<reference evidence="4" key="2">
    <citation type="submission" date="2010-07" db="EMBL/GenBank/DDBJ databases">
        <authorList>
            <consortium name="The Broad Institute Genome Sequencing Platform"/>
            <consortium name="Broad Institute Genome Sequencing Center for Infectious Disease"/>
            <person name="Ma L.-J."/>
            <person name="Dead R."/>
            <person name="Young S."/>
            <person name="Zeng Q."/>
            <person name="Koehrsen M."/>
            <person name="Alvarado L."/>
            <person name="Berlin A."/>
            <person name="Chapman S.B."/>
            <person name="Chen Z."/>
            <person name="Freedman E."/>
            <person name="Gellesch M."/>
            <person name="Goldberg J."/>
            <person name="Griggs A."/>
            <person name="Gujja S."/>
            <person name="Heilman E.R."/>
            <person name="Heiman D."/>
            <person name="Hepburn T."/>
            <person name="Howarth C."/>
            <person name="Jen D."/>
            <person name="Larson L."/>
            <person name="Mehta T."/>
            <person name="Neiman D."/>
            <person name="Pearson M."/>
            <person name="Roberts A."/>
            <person name="Saif S."/>
            <person name="Shea T."/>
            <person name="Shenoy N."/>
            <person name="Sisk P."/>
            <person name="Stolte C."/>
            <person name="Sykes S."/>
            <person name="Walk T."/>
            <person name="White J."/>
            <person name="Yandava C."/>
            <person name="Haas B."/>
            <person name="Nusbaum C."/>
            <person name="Birren B."/>
        </authorList>
    </citation>
    <scope>NUCLEOTIDE SEQUENCE</scope>
    <source>
        <strain evidence="4">R3-111a-1</strain>
    </source>
</reference>
<dbReference type="eggNOG" id="ENOG502RA0Y">
    <property type="taxonomic scope" value="Eukaryota"/>
</dbReference>
<feature type="signal peptide" evidence="3">
    <location>
        <begin position="1"/>
        <end position="20"/>
    </location>
</feature>
<reference evidence="5" key="5">
    <citation type="submission" date="2018-04" db="UniProtKB">
        <authorList>
            <consortium name="EnsemblFungi"/>
        </authorList>
    </citation>
    <scope>IDENTIFICATION</scope>
    <source>
        <strain evidence="5">R3-111a-1</strain>
    </source>
</reference>
<dbReference type="Proteomes" id="UP000006039">
    <property type="component" value="Unassembled WGS sequence"/>
</dbReference>
<dbReference type="GO" id="GO:0016787">
    <property type="term" value="F:hydrolase activity"/>
    <property type="evidence" value="ECO:0007669"/>
    <property type="project" value="UniProtKB-KW"/>
</dbReference>
<keyword evidence="1" id="KW-0540">Nuclease</keyword>
<evidence type="ECO:0000313" key="6">
    <source>
        <dbReference type="Proteomes" id="UP000006039"/>
    </source>
</evidence>
<accession>J3P724</accession>
<dbReference type="GO" id="GO:0004521">
    <property type="term" value="F:RNA endonuclease activity"/>
    <property type="evidence" value="ECO:0007669"/>
    <property type="project" value="InterPro"/>
</dbReference>
<sequence>MHFLSALVATTAAFAVPALAGPLPEDVAPTKIEARAPFVTCRPTLAGTNTVKPYRVDVARAQSQARVAGLKEGISGDPHRYFNGDNLRFGVTNCDKAGSILLEYPIYWVGKNGDWQKDVKTEKQPGGATPIRTVYANVNGAIIFCGVMTHSSVTAENQGTQRFQRCT</sequence>
<dbReference type="HOGENOM" id="CLU_108592_0_0_1"/>
<feature type="chain" id="PRO_5015095055" evidence="3">
    <location>
        <begin position="21"/>
        <end position="167"/>
    </location>
</feature>
<name>J3P724_GAET3</name>
<dbReference type="OrthoDB" id="4470832at2759"/>
<evidence type="ECO:0000256" key="1">
    <source>
        <dbReference type="ARBA" id="ARBA00022722"/>
    </source>
</evidence>
<dbReference type="InterPro" id="IPR000026">
    <property type="entry name" value="N1-like"/>
</dbReference>